<evidence type="ECO:0000256" key="1">
    <source>
        <dbReference type="SAM" id="MobiDB-lite"/>
    </source>
</evidence>
<dbReference type="InterPro" id="IPR036116">
    <property type="entry name" value="FN3_sf"/>
</dbReference>
<dbReference type="Gene3D" id="4.10.75.10">
    <property type="entry name" value="Elafin-like"/>
    <property type="match status" value="1"/>
</dbReference>
<sequence length="861" mass="94749">MLLILVAVQLEADSDHEKRVFLRAQCKAMCLQYFEHSDDAAIKRMVNRLGVQSDLAFDCFQNHEGKCGDACFNACDKPPGRCQSTCSIGRVDSVGCHLGCLLLADIRINRPGECPIPGVPTRGEEAGLFRLHQPLCLKLCNNDASCPHPLQKCCTFGCIRNCTTPIYSEAVPPLPPRLTLQPVQEKSGTMQISWGSTYTNFSLSHGPLVFILQTRFCICKSFSEEQASSWQTILMAVNTTTTMDTFNPGHKYQFRLAAVSTQGSRGFGPASRPYPPSLSRPQPPRNVTATKWSIHPNGEISVRLSWTPPESTDLPLINYSVSWALDIGYPTTTSSKPLEDSSVPFVQSVQTEDSEITINSLRPGSSYKVQVTAIYFHDEGNLQSLPHTLFISTQALLPPHRQQNMAFESAKNALTAAVHGDSDGGGYGGGNSDDSGTCRCSGLTKNDERLEIKPPEIFNGDLTALVQLKSFSHMDTQSYRIEWFPQVCIDTIENALTLTSSPVSSSTAINTAAGSPHLVDTDSEVITATVRSRIFRLTKLKFNCVYLVQLTPEEAADVRLRFESPQRYQQHRLVKAAPSAFSLAGAAAEDVVAGCFCTRSCHETKTAWGTEPIECPAADPEPPKPPRGIQVKLVDYDRLDYQVSWHPPLPTKASAAALPNGASHPTSTATSSTAFTRYRVMLAPRKEEPVDASMYNDEAGFSPIPDLQHSDVRVLDKNQTSLILPRLRPRTFYIIRIQTLGTTDLGVERESPPAIHYFSTHDDGFHDNGRTNEFSMEVASDRGASDLYALSPWLQHLDVQYQMFYELADCSQDCLLSTSLSQRLTSFSLLAEGMISGVGPSSRRNGSTMQYRRHTVNGLVA</sequence>
<dbReference type="InterPro" id="IPR013783">
    <property type="entry name" value="Ig-like_fold"/>
</dbReference>
<organism evidence="4 5">
    <name type="scientific">Taenia crassiceps</name>
    <dbReference type="NCBI Taxonomy" id="6207"/>
    <lineage>
        <taxon>Eukaryota</taxon>
        <taxon>Metazoa</taxon>
        <taxon>Spiralia</taxon>
        <taxon>Lophotrochozoa</taxon>
        <taxon>Platyhelminthes</taxon>
        <taxon>Cestoda</taxon>
        <taxon>Eucestoda</taxon>
        <taxon>Cyclophyllidea</taxon>
        <taxon>Taeniidae</taxon>
        <taxon>Taenia</taxon>
    </lineage>
</organism>
<dbReference type="PANTHER" id="PTHR14131">
    <property type="entry name" value="ANOSMIN"/>
    <property type="match status" value="1"/>
</dbReference>
<dbReference type="InterPro" id="IPR003961">
    <property type="entry name" value="FN3_dom"/>
</dbReference>
<dbReference type="SUPFAM" id="SSF49265">
    <property type="entry name" value="Fibronectin type III"/>
    <property type="match status" value="2"/>
</dbReference>
<evidence type="ECO:0000313" key="4">
    <source>
        <dbReference type="EMBL" id="KAL5111243.1"/>
    </source>
</evidence>
<dbReference type="PROSITE" id="PS50853">
    <property type="entry name" value="FN3"/>
    <property type="match status" value="2"/>
</dbReference>
<name>A0ABR4QN67_9CEST</name>
<feature type="compositionally biased region" description="Pro residues" evidence="1">
    <location>
        <begin position="272"/>
        <end position="284"/>
    </location>
</feature>
<evidence type="ECO:0000313" key="5">
    <source>
        <dbReference type="Proteomes" id="UP001651158"/>
    </source>
</evidence>
<feature type="region of interest" description="Disordered" evidence="1">
    <location>
        <begin position="265"/>
        <end position="284"/>
    </location>
</feature>
<protein>
    <submittedName>
        <fullName evidence="4">Anosmin-1</fullName>
    </submittedName>
</protein>
<feature type="domain" description="WAP" evidence="3">
    <location>
        <begin position="107"/>
        <end position="166"/>
    </location>
</feature>
<feature type="domain" description="Fibronectin type-III" evidence="2">
    <location>
        <begin position="283"/>
        <end position="396"/>
    </location>
</feature>
<dbReference type="InterPro" id="IPR008197">
    <property type="entry name" value="WAP_dom"/>
</dbReference>
<feature type="domain" description="Fibronectin type-III" evidence="2">
    <location>
        <begin position="172"/>
        <end position="281"/>
    </location>
</feature>
<accession>A0ABR4QN67</accession>
<comment type="caution">
    <text evidence="4">The sequence shown here is derived from an EMBL/GenBank/DDBJ whole genome shotgun (WGS) entry which is preliminary data.</text>
</comment>
<dbReference type="InterPro" id="IPR036645">
    <property type="entry name" value="Elafin-like_sf"/>
</dbReference>
<dbReference type="Pfam" id="PF00041">
    <property type="entry name" value="fn3"/>
    <property type="match status" value="1"/>
</dbReference>
<reference evidence="4 5" key="1">
    <citation type="journal article" date="2022" name="Front. Cell. Infect. Microbiol.">
        <title>The Genomes of Two Strains of Taenia crassiceps the Animal Model for the Study of Human Cysticercosis.</title>
        <authorList>
            <person name="Bobes R.J."/>
            <person name="Estrada K."/>
            <person name="Rios-Valencia D.G."/>
            <person name="Calderon-Gallegos A."/>
            <person name="de la Torre P."/>
            <person name="Carrero J.C."/>
            <person name="Sanchez-Flores A."/>
            <person name="Laclette J.P."/>
        </authorList>
    </citation>
    <scope>NUCLEOTIDE SEQUENCE [LARGE SCALE GENOMIC DNA]</scope>
    <source>
        <strain evidence="4">WFUcys</strain>
    </source>
</reference>
<evidence type="ECO:0000259" key="3">
    <source>
        <dbReference type="PROSITE" id="PS51390"/>
    </source>
</evidence>
<dbReference type="PANTHER" id="PTHR14131:SF5">
    <property type="entry name" value="ANOSMIN-1"/>
    <property type="match status" value="1"/>
</dbReference>
<dbReference type="CDD" id="cd00063">
    <property type="entry name" value="FN3"/>
    <property type="match status" value="2"/>
</dbReference>
<dbReference type="Proteomes" id="UP001651158">
    <property type="component" value="Unassembled WGS sequence"/>
</dbReference>
<evidence type="ECO:0000259" key="2">
    <source>
        <dbReference type="PROSITE" id="PS50853"/>
    </source>
</evidence>
<dbReference type="PROSITE" id="PS51390">
    <property type="entry name" value="WAP"/>
    <property type="match status" value="1"/>
</dbReference>
<keyword evidence="5" id="KW-1185">Reference proteome</keyword>
<dbReference type="Pfam" id="PF00095">
    <property type="entry name" value="WAP"/>
    <property type="match status" value="1"/>
</dbReference>
<dbReference type="Gene3D" id="2.60.40.10">
    <property type="entry name" value="Immunoglobulins"/>
    <property type="match status" value="2"/>
</dbReference>
<dbReference type="InterPro" id="IPR042447">
    <property type="entry name" value="Anosmin-1"/>
</dbReference>
<proteinExistence type="predicted"/>
<dbReference type="SMART" id="SM00060">
    <property type="entry name" value="FN3"/>
    <property type="match status" value="3"/>
</dbReference>
<gene>
    <name evidence="4" type="ORF">TcWFU_000772</name>
</gene>
<dbReference type="EMBL" id="JAKROA010000001">
    <property type="protein sequence ID" value="KAL5111243.1"/>
    <property type="molecule type" value="Genomic_DNA"/>
</dbReference>